<evidence type="ECO:0000256" key="8">
    <source>
        <dbReference type="SAM" id="Phobius"/>
    </source>
</evidence>
<dbReference type="PANTHER" id="PTHR31650">
    <property type="entry name" value="O-ACYLTRANSFERASE (WSD1-LIKE) FAMILY PROTEIN"/>
    <property type="match status" value="1"/>
</dbReference>
<dbReference type="EMBL" id="CAMPGE010008790">
    <property type="protein sequence ID" value="CAI2367676.1"/>
    <property type="molecule type" value="Genomic_DNA"/>
</dbReference>
<accession>A0AAD1XED2</accession>
<comment type="catalytic activity">
    <reaction evidence="6">
        <text>a long chain fatty alcohol + a fatty acyl-CoA = a long-chain alcohol wax ester + CoA</text>
        <dbReference type="Rhea" id="RHEA:38443"/>
        <dbReference type="ChEBI" id="CHEBI:17135"/>
        <dbReference type="ChEBI" id="CHEBI:57287"/>
        <dbReference type="ChEBI" id="CHEBI:77636"/>
        <dbReference type="ChEBI" id="CHEBI:235323"/>
        <dbReference type="EC" id="2.3.1.75"/>
    </reaction>
</comment>
<dbReference type="GO" id="GO:0005886">
    <property type="term" value="C:plasma membrane"/>
    <property type="evidence" value="ECO:0007669"/>
    <property type="project" value="TreeGrafter"/>
</dbReference>
<keyword evidence="8" id="KW-0472">Membrane</keyword>
<dbReference type="Pfam" id="PF03007">
    <property type="entry name" value="WS_DGAT_cat"/>
    <property type="match status" value="1"/>
</dbReference>
<gene>
    <name evidence="11" type="ORF">ECRASSUSDP1_LOCUS8964</name>
</gene>
<keyword evidence="12" id="KW-1185">Reference proteome</keyword>
<protein>
    <recommendedName>
        <fullName evidence="13">Diacylglycerol O-acyltransferase</fullName>
    </recommendedName>
</protein>
<evidence type="ECO:0000259" key="10">
    <source>
        <dbReference type="Pfam" id="PF06974"/>
    </source>
</evidence>
<dbReference type="PANTHER" id="PTHR31650:SF1">
    <property type="entry name" value="WAX ESTER SYNTHASE_DIACYLGLYCEROL ACYLTRANSFERASE 4-RELATED"/>
    <property type="match status" value="1"/>
</dbReference>
<proteinExistence type="inferred from homology"/>
<comment type="pathway">
    <text evidence="2">Lipid metabolism.</text>
</comment>
<evidence type="ECO:0000256" key="7">
    <source>
        <dbReference type="ARBA" id="ARBA00048109"/>
    </source>
</evidence>
<evidence type="ECO:0000256" key="3">
    <source>
        <dbReference type="ARBA" id="ARBA00022679"/>
    </source>
</evidence>
<organism evidence="11 12">
    <name type="scientific">Euplotes crassus</name>
    <dbReference type="NCBI Taxonomy" id="5936"/>
    <lineage>
        <taxon>Eukaryota</taxon>
        <taxon>Sar</taxon>
        <taxon>Alveolata</taxon>
        <taxon>Ciliophora</taxon>
        <taxon>Intramacronucleata</taxon>
        <taxon>Spirotrichea</taxon>
        <taxon>Hypotrichia</taxon>
        <taxon>Euplotida</taxon>
        <taxon>Euplotidae</taxon>
        <taxon>Moneuplotes</taxon>
    </lineage>
</organism>
<reference evidence="11" key="1">
    <citation type="submission" date="2023-07" db="EMBL/GenBank/DDBJ databases">
        <authorList>
            <consortium name="AG Swart"/>
            <person name="Singh M."/>
            <person name="Singh A."/>
            <person name="Seah K."/>
            <person name="Emmerich C."/>
        </authorList>
    </citation>
    <scope>NUCLEOTIDE SEQUENCE</scope>
    <source>
        <strain evidence="11">DP1</strain>
    </source>
</reference>
<evidence type="ECO:0000256" key="1">
    <source>
        <dbReference type="ARBA" id="ARBA00004771"/>
    </source>
</evidence>
<dbReference type="GO" id="GO:0004144">
    <property type="term" value="F:diacylglycerol O-acyltransferase activity"/>
    <property type="evidence" value="ECO:0007669"/>
    <property type="project" value="UniProtKB-EC"/>
</dbReference>
<sequence length="470" mass="54547">MFYYGLTPLTVLYFTYSFLGWLWGTLFLILLVKVGDKILLSCGYLRLNYGDICMSIEKPGINHNISGYAILDKENYSDFNKFIFERGVKKVFKLRSIFVKKLGILLWQDQGPQTGRDQIKLCTEEIHDEDSLRHFAEKICNLKMDYSKPLWEFHFIENYSETQSAMVMRMHHACADGGGIVGLFSAMNDPDKRLKISKEFPKIGFVQDLVLTFIGPIYSVYLLAKKALFHSDKEASKINELKNNDSHYVKFYSSKQSFEFTDVKKCYKRFDGNPKFNDYLMGTLSVSLKKWHDKYGHADAHKIKLVNSVNMRNLPKDISEVTLYNESIGVQFELPIKHEFEAAMNEAKTNFHKDLGLFEIICLRKISDTFPFLPEVVLKFFMNEFYKGVDFMFTNLPMSSEPCYIANREVKKIGVFPKMHNSVNFFFIASTYENRLYLSACANGSLKMDPQLLLDYASEYISEDIRISQK</sequence>
<comment type="similarity">
    <text evidence="5">In the N-terminal section; belongs to the long-chain O-acyltransferase family.</text>
</comment>
<evidence type="ECO:0000256" key="4">
    <source>
        <dbReference type="ARBA" id="ARBA00023315"/>
    </source>
</evidence>
<evidence type="ECO:0008006" key="13">
    <source>
        <dbReference type="Google" id="ProtNLM"/>
    </source>
</evidence>
<feature type="transmembrane region" description="Helical" evidence="8">
    <location>
        <begin position="12"/>
        <end position="32"/>
    </location>
</feature>
<evidence type="ECO:0000313" key="11">
    <source>
        <dbReference type="EMBL" id="CAI2367676.1"/>
    </source>
</evidence>
<evidence type="ECO:0000313" key="12">
    <source>
        <dbReference type="Proteomes" id="UP001295684"/>
    </source>
</evidence>
<keyword evidence="4" id="KW-0012">Acyltransferase</keyword>
<feature type="domain" description="O-acyltransferase WSD1-like N-terminal" evidence="9">
    <location>
        <begin position="131"/>
        <end position="199"/>
    </location>
</feature>
<dbReference type="InterPro" id="IPR045034">
    <property type="entry name" value="O-acyltransferase_WSD1-like"/>
</dbReference>
<dbReference type="GO" id="GO:0047196">
    <property type="term" value="F:long-chain-alcohol O-fatty-acyltransferase activity"/>
    <property type="evidence" value="ECO:0007669"/>
    <property type="project" value="UniProtKB-EC"/>
</dbReference>
<keyword evidence="8" id="KW-1133">Transmembrane helix</keyword>
<keyword evidence="8" id="KW-0812">Transmembrane</keyword>
<evidence type="ECO:0000256" key="5">
    <source>
        <dbReference type="ARBA" id="ARBA00024360"/>
    </source>
</evidence>
<comment type="pathway">
    <text evidence="1">Glycerolipid metabolism; triacylglycerol biosynthesis.</text>
</comment>
<comment type="caution">
    <text evidence="11">The sequence shown here is derived from an EMBL/GenBank/DDBJ whole genome shotgun (WGS) entry which is preliminary data.</text>
</comment>
<evidence type="ECO:0000259" key="9">
    <source>
        <dbReference type="Pfam" id="PF03007"/>
    </source>
</evidence>
<feature type="domain" description="O-acyltransferase WSD1 C-terminal" evidence="10">
    <location>
        <begin position="342"/>
        <end position="460"/>
    </location>
</feature>
<dbReference type="Proteomes" id="UP001295684">
    <property type="component" value="Unassembled WGS sequence"/>
</dbReference>
<dbReference type="InterPro" id="IPR009721">
    <property type="entry name" value="O-acyltransferase_WSD1_C"/>
</dbReference>
<feature type="transmembrane region" description="Helical" evidence="8">
    <location>
        <begin position="203"/>
        <end position="224"/>
    </location>
</feature>
<comment type="catalytic activity">
    <reaction evidence="7">
        <text>an acyl-CoA + a 1,2-diacyl-sn-glycerol = a triacyl-sn-glycerol + CoA</text>
        <dbReference type="Rhea" id="RHEA:10868"/>
        <dbReference type="ChEBI" id="CHEBI:17815"/>
        <dbReference type="ChEBI" id="CHEBI:57287"/>
        <dbReference type="ChEBI" id="CHEBI:58342"/>
        <dbReference type="ChEBI" id="CHEBI:64615"/>
        <dbReference type="EC" id="2.3.1.20"/>
    </reaction>
</comment>
<dbReference type="InterPro" id="IPR004255">
    <property type="entry name" value="O-acyltransferase_WSD1_N"/>
</dbReference>
<name>A0AAD1XED2_EUPCR</name>
<evidence type="ECO:0000256" key="2">
    <source>
        <dbReference type="ARBA" id="ARBA00005189"/>
    </source>
</evidence>
<evidence type="ECO:0000256" key="6">
    <source>
        <dbReference type="ARBA" id="ARBA00047604"/>
    </source>
</evidence>
<dbReference type="Pfam" id="PF06974">
    <property type="entry name" value="WS_DGAT_C"/>
    <property type="match status" value="1"/>
</dbReference>
<dbReference type="GO" id="GO:0019432">
    <property type="term" value="P:triglyceride biosynthetic process"/>
    <property type="evidence" value="ECO:0007669"/>
    <property type="project" value="TreeGrafter"/>
</dbReference>
<dbReference type="AlphaFoldDB" id="A0AAD1XED2"/>
<keyword evidence="3" id="KW-0808">Transferase</keyword>